<evidence type="ECO:0000256" key="1">
    <source>
        <dbReference type="SAM" id="MobiDB-lite"/>
    </source>
</evidence>
<dbReference type="AlphaFoldDB" id="A0A7S3DUQ9"/>
<feature type="region of interest" description="Disordered" evidence="1">
    <location>
        <begin position="17"/>
        <end position="39"/>
    </location>
</feature>
<organism evidence="2">
    <name type="scientific">Entomoneis paludosa</name>
    <dbReference type="NCBI Taxonomy" id="265537"/>
    <lineage>
        <taxon>Eukaryota</taxon>
        <taxon>Sar</taxon>
        <taxon>Stramenopiles</taxon>
        <taxon>Ochrophyta</taxon>
        <taxon>Bacillariophyta</taxon>
        <taxon>Bacillariophyceae</taxon>
        <taxon>Bacillariophycidae</taxon>
        <taxon>Entomoneidaceae</taxon>
        <taxon>Entomoneis</taxon>
    </lineage>
</organism>
<feature type="compositionally biased region" description="Basic and acidic residues" evidence="1">
    <location>
        <begin position="72"/>
        <end position="86"/>
    </location>
</feature>
<accession>A0A7S3DUQ9</accession>
<sequence>MTLERIQELEALGFCWTLGSGGGGPQQNDTAGVGPKVNLPPEAAAATIQKRKLSPVQAAKSVKILQLQKQRQQQEEEAAAKTKEPFLDTTTSTTLDGHPKPDDREPANEPVMHRAKGPEQAELSGAAQTSDDASKQQKESEQDEETPCRTVTSWPDDNLQNHGVVDGRQKVHLANGNDEKATLPELSSSGEPHAANVQNLGSPKEKETAQESTTPIEYDNNNEHDVSQQVTLTNKRTPPHVSKTLSPALPMSKKRPEEPKQDEQEVSSKSTSEEGNHHVVRKQVHVPPQPAAARKGLSPMPDVPKLPQEPEQEEESSRTTKEGSIHDGVGKKVQVPHQAVTRKEELPAEPKPRQTFEQEEPAVAHEKWYLLLATDPPAQKFGPEDETAKEKSSPSTTTATTKDATIARAVDNQVNVRPSPAAARTELSPMPAADMPKLGQEQRQDPVKEESVCTTTSKDVKVPPPQAAARMKLSPVQKRKGESSCSTTYSKDNNNHDVLPMNVPPPPEGTRKKMSSVEVEESVRKLQMLLLQQEQEAVKAESSRTTALNKDVRKHGVGKAKVPTKDVALKRVPPVPAPKSVKKRRLHKLRGQDQQEAKKSVASSCTTTPTFSVGNEAAADKEMAPEPTTESVQRLQMLKLLQEQAAIKEESRRRKERQLRQQQRDAAPFSIVRAVTQTTSQQVSHHGHADAAAASSSQTSPSTIVQRTKTAAAKGTKSPADTRKLVAELLCPESIFF</sequence>
<feature type="compositionally biased region" description="Polar residues" evidence="1">
    <location>
        <begin position="227"/>
        <end position="236"/>
    </location>
</feature>
<feature type="compositionally biased region" description="Basic and acidic residues" evidence="1">
    <location>
        <begin position="646"/>
        <end position="663"/>
    </location>
</feature>
<feature type="compositionally biased region" description="Low complexity" evidence="1">
    <location>
        <begin position="690"/>
        <end position="702"/>
    </location>
</feature>
<reference evidence="2" key="1">
    <citation type="submission" date="2021-01" db="EMBL/GenBank/DDBJ databases">
        <authorList>
            <person name="Corre E."/>
            <person name="Pelletier E."/>
            <person name="Niang G."/>
            <person name="Scheremetjew M."/>
            <person name="Finn R."/>
            <person name="Kale V."/>
            <person name="Holt S."/>
            <person name="Cochrane G."/>
            <person name="Meng A."/>
            <person name="Brown T."/>
            <person name="Cohen L."/>
        </authorList>
    </citation>
    <scope>NUCLEOTIDE SEQUENCE</scope>
    <source>
        <strain evidence="2">CCMP125</strain>
    </source>
</reference>
<feature type="compositionally biased region" description="Low complexity" evidence="1">
    <location>
        <begin position="393"/>
        <end position="404"/>
    </location>
</feature>
<feature type="region of interest" description="Disordered" evidence="1">
    <location>
        <begin position="66"/>
        <end position="360"/>
    </location>
</feature>
<dbReference type="EMBL" id="HBHT01031478">
    <property type="protein sequence ID" value="CAD9983493.1"/>
    <property type="molecule type" value="Transcribed_RNA"/>
</dbReference>
<feature type="compositionally biased region" description="Basic and acidic residues" evidence="1">
    <location>
        <begin position="315"/>
        <end position="330"/>
    </location>
</feature>
<feature type="compositionally biased region" description="Polar residues" evidence="1">
    <location>
        <begin position="601"/>
        <end position="613"/>
    </location>
</feature>
<protein>
    <submittedName>
        <fullName evidence="2">Uncharacterized protein</fullName>
    </submittedName>
</protein>
<feature type="compositionally biased region" description="Polar residues" evidence="1">
    <location>
        <begin position="149"/>
        <end position="161"/>
    </location>
</feature>
<feature type="compositionally biased region" description="Basic and acidic residues" evidence="1">
    <location>
        <begin position="254"/>
        <end position="263"/>
    </location>
</feature>
<feature type="compositionally biased region" description="Polar residues" evidence="1">
    <location>
        <begin position="185"/>
        <end position="201"/>
    </location>
</feature>
<feature type="compositionally biased region" description="Basic and acidic residues" evidence="1">
    <location>
        <begin position="341"/>
        <end position="360"/>
    </location>
</feature>
<feature type="region of interest" description="Disordered" evidence="1">
    <location>
        <begin position="537"/>
        <end position="723"/>
    </location>
</feature>
<feature type="compositionally biased region" description="Basic and acidic residues" evidence="1">
    <location>
        <begin position="440"/>
        <end position="451"/>
    </location>
</feature>
<feature type="compositionally biased region" description="Basic residues" evidence="1">
    <location>
        <begin position="580"/>
        <end position="589"/>
    </location>
</feature>
<proteinExistence type="predicted"/>
<feature type="compositionally biased region" description="Basic and acidic residues" evidence="1">
    <location>
        <begin position="97"/>
        <end position="107"/>
    </location>
</feature>
<feature type="compositionally biased region" description="Basic and acidic residues" evidence="1">
    <location>
        <begin position="590"/>
        <end position="599"/>
    </location>
</feature>
<evidence type="ECO:0000313" key="2">
    <source>
        <dbReference type="EMBL" id="CAD9983493.1"/>
    </source>
</evidence>
<name>A0A7S3DUQ9_9STRA</name>
<feature type="compositionally biased region" description="Polar residues" evidence="1">
    <location>
        <begin position="483"/>
        <end position="492"/>
    </location>
</feature>
<gene>
    <name evidence="2" type="ORF">APAL1065_LOCUS21153</name>
</gene>
<feature type="compositionally biased region" description="Basic and acidic residues" evidence="1">
    <location>
        <begin position="382"/>
        <end position="392"/>
    </location>
</feature>
<feature type="region of interest" description="Disordered" evidence="1">
    <location>
        <begin position="375"/>
        <end position="519"/>
    </location>
</feature>